<accession>L5JYZ9</accession>
<dbReference type="InterPro" id="IPR012677">
    <property type="entry name" value="Nucleotide-bd_a/b_plait_sf"/>
</dbReference>
<dbReference type="GO" id="GO:0045727">
    <property type="term" value="P:positive regulation of translation"/>
    <property type="evidence" value="ECO:0007669"/>
    <property type="project" value="TreeGrafter"/>
</dbReference>
<feature type="region of interest" description="Disordered" evidence="10">
    <location>
        <begin position="403"/>
        <end position="478"/>
    </location>
</feature>
<dbReference type="Gene3D" id="3.30.70.330">
    <property type="match status" value="2"/>
</dbReference>
<dbReference type="PROSITE" id="PS50961">
    <property type="entry name" value="HTH_LA"/>
    <property type="match status" value="1"/>
</dbReference>
<dbReference type="PROSITE" id="PS50102">
    <property type="entry name" value="RRM"/>
    <property type="match status" value="1"/>
</dbReference>
<dbReference type="GO" id="GO:0005829">
    <property type="term" value="C:cytosol"/>
    <property type="evidence" value="ECO:0007669"/>
    <property type="project" value="TreeGrafter"/>
</dbReference>
<evidence type="ECO:0000256" key="9">
    <source>
        <dbReference type="SAM" id="Coils"/>
    </source>
</evidence>
<dbReference type="GO" id="GO:0010494">
    <property type="term" value="C:cytoplasmic stress granule"/>
    <property type="evidence" value="ECO:0007669"/>
    <property type="project" value="TreeGrafter"/>
</dbReference>
<feature type="domain" description="XRRM" evidence="13">
    <location>
        <begin position="300"/>
        <end position="421"/>
    </location>
</feature>
<proteinExistence type="predicted"/>
<dbReference type="FunFam" id="1.10.10.10:FF:000336">
    <property type="entry name" value="lupus La protein homolog"/>
    <property type="match status" value="1"/>
</dbReference>
<dbReference type="FunFam" id="3.30.70.330:FF:000366">
    <property type="entry name" value="Lupus La protein homolog"/>
    <property type="match status" value="1"/>
</dbReference>
<feature type="compositionally biased region" description="Basic and acidic residues" evidence="10">
    <location>
        <begin position="454"/>
        <end position="471"/>
    </location>
</feature>
<keyword evidence="15" id="KW-1185">Reference proteome</keyword>
<dbReference type="Pfam" id="PF05383">
    <property type="entry name" value="La"/>
    <property type="match status" value="1"/>
</dbReference>
<dbReference type="FunFam" id="3.30.70.330:FF:000402">
    <property type="entry name" value="Lupus La protein homolog"/>
    <property type="match status" value="1"/>
</dbReference>
<dbReference type="PROSITE" id="PS51939">
    <property type="entry name" value="XRRM"/>
    <property type="match status" value="1"/>
</dbReference>
<dbReference type="Pfam" id="PF00076">
    <property type="entry name" value="RRM_1"/>
    <property type="match status" value="1"/>
</dbReference>
<dbReference type="GO" id="GO:0005634">
    <property type="term" value="C:nucleus"/>
    <property type="evidence" value="ECO:0007669"/>
    <property type="project" value="UniProtKB-SubCell"/>
</dbReference>
<evidence type="ECO:0000256" key="10">
    <source>
        <dbReference type="SAM" id="MobiDB-lite"/>
    </source>
</evidence>
<dbReference type="EMBL" id="KB031068">
    <property type="protein sequence ID" value="ELK04684.1"/>
    <property type="molecule type" value="Genomic_DNA"/>
</dbReference>
<dbReference type="InterPro" id="IPR035979">
    <property type="entry name" value="RBD_domain_sf"/>
</dbReference>
<evidence type="ECO:0000256" key="2">
    <source>
        <dbReference type="ARBA" id="ARBA00022553"/>
    </source>
</evidence>
<evidence type="ECO:0000256" key="8">
    <source>
        <dbReference type="PROSITE-ProRule" id="PRU00332"/>
    </source>
</evidence>
<dbReference type="SUPFAM" id="SSF54928">
    <property type="entry name" value="RNA-binding domain, RBD"/>
    <property type="match status" value="2"/>
</dbReference>
<evidence type="ECO:0000259" key="13">
    <source>
        <dbReference type="PROSITE" id="PS51939"/>
    </source>
</evidence>
<reference evidence="15" key="1">
    <citation type="journal article" date="2013" name="Science">
        <title>Comparative analysis of bat genomes provides insight into the evolution of flight and immunity.</title>
        <authorList>
            <person name="Zhang G."/>
            <person name="Cowled C."/>
            <person name="Shi Z."/>
            <person name="Huang Z."/>
            <person name="Bishop-Lilly K.A."/>
            <person name="Fang X."/>
            <person name="Wynne J.W."/>
            <person name="Xiong Z."/>
            <person name="Baker M.L."/>
            <person name="Zhao W."/>
            <person name="Tachedjian M."/>
            <person name="Zhu Y."/>
            <person name="Zhou P."/>
            <person name="Jiang X."/>
            <person name="Ng J."/>
            <person name="Yang L."/>
            <person name="Wu L."/>
            <person name="Xiao J."/>
            <person name="Feng Y."/>
            <person name="Chen Y."/>
            <person name="Sun X."/>
            <person name="Zhang Y."/>
            <person name="Marsh G.A."/>
            <person name="Crameri G."/>
            <person name="Broder C.C."/>
            <person name="Frey K.G."/>
            <person name="Wang L.F."/>
            <person name="Wang J."/>
        </authorList>
    </citation>
    <scope>NUCLEOTIDE SEQUENCE [LARGE SCALE GENOMIC DNA]</scope>
</reference>
<feature type="domain" description="RRM" evidence="11">
    <location>
        <begin position="184"/>
        <end position="260"/>
    </location>
</feature>
<dbReference type="GO" id="GO:0008033">
    <property type="term" value="P:tRNA processing"/>
    <property type="evidence" value="ECO:0007669"/>
    <property type="project" value="TreeGrafter"/>
</dbReference>
<dbReference type="Gene3D" id="1.10.10.10">
    <property type="entry name" value="Winged helix-like DNA-binding domain superfamily/Winged helix DNA-binding domain"/>
    <property type="match status" value="1"/>
</dbReference>
<dbReference type="SMART" id="SM00360">
    <property type="entry name" value="RRM"/>
    <property type="match status" value="1"/>
</dbReference>
<name>L5JYZ9_PTEAL</name>
<dbReference type="InterPro" id="IPR036390">
    <property type="entry name" value="WH_DNA-bd_sf"/>
</dbReference>
<dbReference type="InterPro" id="IPR002344">
    <property type="entry name" value="Lupus_La"/>
</dbReference>
<evidence type="ECO:0000313" key="15">
    <source>
        <dbReference type="Proteomes" id="UP000010552"/>
    </source>
</evidence>
<feature type="domain" description="HTH La-type RNA-binding" evidence="12">
    <location>
        <begin position="80"/>
        <end position="172"/>
    </location>
</feature>
<keyword evidence="4" id="KW-0007">Acetylation</keyword>
<dbReference type="InterPro" id="IPR006630">
    <property type="entry name" value="La_HTH"/>
</dbReference>
<dbReference type="PANTHER" id="PTHR22792">
    <property type="entry name" value="LUPUS LA PROTEIN-RELATED"/>
    <property type="match status" value="1"/>
</dbReference>
<dbReference type="STRING" id="9402.L5JYZ9"/>
<protein>
    <recommendedName>
        <fullName evidence="7">La ribonucleoprotein</fullName>
    </recommendedName>
</protein>
<dbReference type="InterPro" id="IPR000504">
    <property type="entry name" value="RRM_dom"/>
</dbReference>
<feature type="compositionally biased region" description="Basic residues" evidence="10">
    <location>
        <begin position="403"/>
        <end position="415"/>
    </location>
</feature>
<dbReference type="FunCoup" id="L5JYZ9">
    <property type="interactions" value="2991"/>
</dbReference>
<organism evidence="14 15">
    <name type="scientific">Pteropus alecto</name>
    <name type="common">Black flying fox</name>
    <dbReference type="NCBI Taxonomy" id="9402"/>
    <lineage>
        <taxon>Eukaryota</taxon>
        <taxon>Metazoa</taxon>
        <taxon>Chordata</taxon>
        <taxon>Craniata</taxon>
        <taxon>Vertebrata</taxon>
        <taxon>Euteleostomi</taxon>
        <taxon>Mammalia</taxon>
        <taxon>Eutheria</taxon>
        <taxon>Laurasiatheria</taxon>
        <taxon>Chiroptera</taxon>
        <taxon>Yinpterochiroptera</taxon>
        <taxon>Pteropodoidea</taxon>
        <taxon>Pteropodidae</taxon>
        <taxon>Pteropodinae</taxon>
        <taxon>Pteropus</taxon>
    </lineage>
</organism>
<keyword evidence="2" id="KW-0597">Phosphoprotein</keyword>
<keyword evidence="5" id="KW-0539">Nucleus</keyword>
<dbReference type="InterPro" id="IPR014886">
    <property type="entry name" value="La_xRRM"/>
</dbReference>
<dbReference type="AlphaFoldDB" id="L5JYZ9"/>
<feature type="coiled-coil region" evidence="9">
    <location>
        <begin position="264"/>
        <end position="302"/>
    </location>
</feature>
<dbReference type="CDD" id="cd12291">
    <property type="entry name" value="RRM1_La"/>
    <property type="match status" value="1"/>
</dbReference>
<dbReference type="PRINTS" id="PR00302">
    <property type="entry name" value="LUPUSLA"/>
</dbReference>
<dbReference type="InParanoid" id="L5JYZ9"/>
<evidence type="ECO:0000256" key="3">
    <source>
        <dbReference type="ARBA" id="ARBA00022884"/>
    </source>
</evidence>
<dbReference type="SMART" id="SM00715">
    <property type="entry name" value="LA"/>
    <property type="match status" value="1"/>
</dbReference>
<evidence type="ECO:0000256" key="7">
    <source>
        <dbReference type="ARBA" id="ARBA00082622"/>
    </source>
</evidence>
<comment type="subcellular location">
    <subcellularLocation>
        <location evidence="1">Nucleus</location>
    </subcellularLocation>
</comment>
<keyword evidence="9" id="KW-0175">Coiled coil</keyword>
<evidence type="ECO:0000313" key="14">
    <source>
        <dbReference type="EMBL" id="ELK04684.1"/>
    </source>
</evidence>
<evidence type="ECO:0000256" key="4">
    <source>
        <dbReference type="ARBA" id="ARBA00022990"/>
    </source>
</evidence>
<keyword evidence="3 8" id="KW-0694">RNA-binding</keyword>
<dbReference type="Pfam" id="PF08777">
    <property type="entry name" value="RRM_3"/>
    <property type="match status" value="1"/>
</dbReference>
<dbReference type="eggNOG" id="KOG4213">
    <property type="taxonomic scope" value="Eukaryota"/>
</dbReference>
<dbReference type="GO" id="GO:0003729">
    <property type="term" value="F:mRNA binding"/>
    <property type="evidence" value="ECO:0007669"/>
    <property type="project" value="TreeGrafter"/>
</dbReference>
<dbReference type="InterPro" id="IPR036388">
    <property type="entry name" value="WH-like_DNA-bd_sf"/>
</dbReference>
<comment type="subunit">
    <text evidence="6">Interacts with DDX15. May interact with RUFY1.</text>
</comment>
<gene>
    <name evidence="14" type="ORF">PAL_GLEAN10025946</name>
</gene>
<evidence type="ECO:0000256" key="6">
    <source>
        <dbReference type="ARBA" id="ARBA00062112"/>
    </source>
</evidence>
<dbReference type="PANTHER" id="PTHR22792:SF166">
    <property type="entry name" value="LUPUS LA PROTEIN HOMOLOG"/>
    <property type="match status" value="1"/>
</dbReference>
<dbReference type="CDD" id="cd12541">
    <property type="entry name" value="RRM2_La"/>
    <property type="match status" value="1"/>
</dbReference>
<dbReference type="SUPFAM" id="SSF46785">
    <property type="entry name" value="Winged helix' DNA-binding domain"/>
    <property type="match status" value="1"/>
</dbReference>
<evidence type="ECO:0000259" key="12">
    <source>
        <dbReference type="PROSITE" id="PS50961"/>
    </source>
</evidence>
<evidence type="ECO:0000256" key="1">
    <source>
        <dbReference type="ARBA" id="ARBA00004123"/>
    </source>
</evidence>
<sequence>MLVIYPKESASCSNLIAVVVVIKRENATLRAVKDSDRRACSQSGASFCAAEALPSSAARAAGTSPIFFARIATTMAENGDEKMAALEAKICHQIEYYFGDFNLPRDKFLKEQIKLDEGWVPLEIMIKFNRLNRLTTDFNVIVEALSKSKAELMEISEDKTKIRRSPNKPLPEVTDEYKNDVKNRSVYIKGFPTDATLDDIKEWLEDKGQVLNIQMRRTLHKAFKGSIFAVFDSIESAKKFVETPGQKYKDTDLLILFKEDYFAKKNEERKQNKVEAKLRAKQEQEEKQKLAENAEMKSLEEKIGCLLKFSGDLDDQTCREDLHILFSNHGEIKWIDFVRGAKEGIILFKEKAKEALDKAKDANNGNLQLRNKEVTWEVLDGDTEKEALKKIIEDQQESLNKWKSKGRRFKGKGKGNKAAQTGSTKGKVQFQGKKTKFDSDDERDENGASGPVKRTREETDKEEPASKKQKTENGAGDQ</sequence>
<evidence type="ECO:0000259" key="11">
    <source>
        <dbReference type="PROSITE" id="PS50102"/>
    </source>
</evidence>
<dbReference type="CDD" id="cd08028">
    <property type="entry name" value="LARP_3"/>
    <property type="match status" value="1"/>
</dbReference>
<dbReference type="InterPro" id="IPR045180">
    <property type="entry name" value="La_dom_prot"/>
</dbReference>
<evidence type="ECO:0000256" key="5">
    <source>
        <dbReference type="ARBA" id="ARBA00023242"/>
    </source>
</evidence>
<dbReference type="Proteomes" id="UP000010552">
    <property type="component" value="Unassembled WGS sequence"/>
</dbReference>
<dbReference type="GO" id="GO:1990904">
    <property type="term" value="C:ribonucleoprotein complex"/>
    <property type="evidence" value="ECO:0007669"/>
    <property type="project" value="UniProtKB-UniRule"/>
</dbReference>